<accession>T1CY02</accession>
<dbReference type="PANTHER" id="PTHR11807">
    <property type="entry name" value="ATPASES OF THE PP SUPERFAMILY-RELATED"/>
    <property type="match status" value="1"/>
</dbReference>
<sequence length="308" mass="34585">MQCSECDRPAVIDQPYRGSHLCDRHFDRSVVERARREFHRQMPRFPGGTLAVALSGGKDSSAALVLTEAYFGRRPNVRIVAITVDEGIRGYRPGTLRAAEELTRRLSIEHRVVRAEHEIGTTTDRSARELPGTVPCSFCGVWRRTLLNRAARDLGADALVLGFNLDDLAQTILMNLVRGDLARLPRMAPHRIRQPGLVPRIVPLARVPEREVFLFARGRDLPFDHGECPYAGRASRNLFRETVFRLEEELPGTRQSLLRTHEQLVDRLLADHGAGAPTRCRACGEPASEELCRSCSYRSQVKSFPETA</sequence>
<evidence type="ECO:0000313" key="4">
    <source>
        <dbReference type="EMBL" id="EQD37467.1"/>
    </source>
</evidence>
<dbReference type="Pfam" id="PF22082">
    <property type="entry name" value="TtuA_LIM_N"/>
    <property type="match status" value="1"/>
</dbReference>
<dbReference type="AlphaFoldDB" id="T1CY02"/>
<protein>
    <submittedName>
        <fullName evidence="5">PP-loop domain-containing protein</fullName>
    </submittedName>
</protein>
<dbReference type="InterPro" id="IPR000541">
    <property type="entry name" value="Ncs6/Tuc1/Ctu1"/>
</dbReference>
<dbReference type="GO" id="GO:0002144">
    <property type="term" value="C:cytosolic tRNA wobble base thiouridylase complex"/>
    <property type="evidence" value="ECO:0007669"/>
    <property type="project" value="TreeGrafter"/>
</dbReference>
<name>T1CY02_9ZZZZ</name>
<dbReference type="GO" id="GO:0000049">
    <property type="term" value="F:tRNA binding"/>
    <property type="evidence" value="ECO:0007669"/>
    <property type="project" value="InterPro"/>
</dbReference>
<dbReference type="Gene3D" id="3.40.50.620">
    <property type="entry name" value="HUPs"/>
    <property type="match status" value="1"/>
</dbReference>
<reference evidence="5" key="2">
    <citation type="journal article" date="2014" name="ISME J.">
        <title>Microbial stratification in low pH oxic and suboxic macroscopic growths along an acid mine drainage.</title>
        <authorList>
            <person name="Mendez-Garcia C."/>
            <person name="Mesa V."/>
            <person name="Sprenger R.R."/>
            <person name="Richter M."/>
            <person name="Diez M.S."/>
            <person name="Solano J."/>
            <person name="Bargiela R."/>
            <person name="Golyshina O.V."/>
            <person name="Manteca A."/>
            <person name="Ramos J.L."/>
            <person name="Gallego J.R."/>
            <person name="Llorente I."/>
            <person name="Martins Dos Santos V.A."/>
            <person name="Jensen O.N."/>
            <person name="Pelaez A.I."/>
            <person name="Sanchez J."/>
            <person name="Ferrer M."/>
        </authorList>
    </citation>
    <scope>NUCLEOTIDE SEQUENCE</scope>
</reference>
<evidence type="ECO:0000256" key="1">
    <source>
        <dbReference type="ARBA" id="ARBA00022679"/>
    </source>
</evidence>
<dbReference type="EMBL" id="AUZY01001703">
    <property type="protein sequence ID" value="EQD74164.1"/>
    <property type="molecule type" value="Genomic_DNA"/>
</dbReference>
<dbReference type="InterPro" id="IPR054306">
    <property type="entry name" value="TtuA-like_LIM_N"/>
</dbReference>
<feature type="domain" description="2-thiouridine synthetase TtuA-like N-terminal LIM" evidence="3">
    <location>
        <begin position="2"/>
        <end position="26"/>
    </location>
</feature>
<dbReference type="InterPro" id="IPR035107">
    <property type="entry name" value="tRNA_thiolation_TtcA_Ctu1"/>
</dbReference>
<dbReference type="NCBIfam" id="TIGR00269">
    <property type="entry name" value="TIGR00269 family protein"/>
    <property type="match status" value="1"/>
</dbReference>
<comment type="caution">
    <text evidence="5">The sequence shown here is derived from an EMBL/GenBank/DDBJ whole genome shotgun (WGS) entry which is preliminary data.</text>
</comment>
<dbReference type="EMBL" id="AUZX01012912">
    <property type="protein sequence ID" value="EQD37467.1"/>
    <property type="molecule type" value="Genomic_DNA"/>
</dbReference>
<dbReference type="GO" id="GO:0016740">
    <property type="term" value="F:transferase activity"/>
    <property type="evidence" value="ECO:0007669"/>
    <property type="project" value="UniProtKB-KW"/>
</dbReference>
<keyword evidence="1" id="KW-0808">Transferase</keyword>
<evidence type="ECO:0000259" key="3">
    <source>
        <dbReference type="Pfam" id="PF22082"/>
    </source>
</evidence>
<dbReference type="InterPro" id="IPR014729">
    <property type="entry name" value="Rossmann-like_a/b/a_fold"/>
</dbReference>
<dbReference type="PIRSF" id="PIRSF004976">
    <property type="entry name" value="ATPase_YdaO"/>
    <property type="match status" value="1"/>
</dbReference>
<feature type="domain" description="tRNA(Ile)-lysidine/2-thiocytidine synthase N-terminal" evidence="2">
    <location>
        <begin position="50"/>
        <end position="241"/>
    </location>
</feature>
<dbReference type="Pfam" id="PF01171">
    <property type="entry name" value="ATP_bind_3"/>
    <property type="match status" value="1"/>
</dbReference>
<organism evidence="5">
    <name type="scientific">mine drainage metagenome</name>
    <dbReference type="NCBI Taxonomy" id="410659"/>
    <lineage>
        <taxon>unclassified sequences</taxon>
        <taxon>metagenomes</taxon>
        <taxon>ecological metagenomes</taxon>
    </lineage>
</organism>
<dbReference type="GO" id="GO:0002143">
    <property type="term" value="P:tRNA wobble position uridine thiolation"/>
    <property type="evidence" value="ECO:0007669"/>
    <property type="project" value="TreeGrafter"/>
</dbReference>
<gene>
    <name evidence="4" type="ORF">B1A_17551</name>
    <name evidence="5" type="ORF">B1B_02820</name>
</gene>
<dbReference type="SUPFAM" id="SSF52402">
    <property type="entry name" value="Adenine nucleotide alpha hydrolases-like"/>
    <property type="match status" value="1"/>
</dbReference>
<reference evidence="5" key="1">
    <citation type="submission" date="2013-08" db="EMBL/GenBank/DDBJ databases">
        <authorList>
            <person name="Mendez C."/>
            <person name="Richter M."/>
            <person name="Ferrer M."/>
            <person name="Sanchez J."/>
        </authorList>
    </citation>
    <scope>NUCLEOTIDE SEQUENCE</scope>
</reference>
<proteinExistence type="predicted"/>
<dbReference type="PANTHER" id="PTHR11807:SF12">
    <property type="entry name" value="CYTOPLASMIC TRNA 2-THIOLATION PROTEIN 1"/>
    <property type="match status" value="1"/>
</dbReference>
<evidence type="ECO:0000313" key="5">
    <source>
        <dbReference type="EMBL" id="EQD74164.1"/>
    </source>
</evidence>
<evidence type="ECO:0000259" key="2">
    <source>
        <dbReference type="Pfam" id="PF01171"/>
    </source>
</evidence>
<dbReference type="InterPro" id="IPR011063">
    <property type="entry name" value="TilS/TtcA_N"/>
</dbReference>